<protein>
    <submittedName>
        <fullName evidence="1">Putative ankyrin repeat protein</fullName>
    </submittedName>
</protein>
<reference evidence="1" key="1">
    <citation type="submission" date="2018-10" db="EMBL/GenBank/DDBJ databases">
        <title>Hidden diversity of soil giant viruses.</title>
        <authorList>
            <person name="Schulz F."/>
            <person name="Alteio L."/>
            <person name="Goudeau D."/>
            <person name="Ryan E.M."/>
            <person name="Malmstrom R.R."/>
            <person name="Blanchard J."/>
            <person name="Woyke T."/>
        </authorList>
    </citation>
    <scope>NUCLEOTIDE SEQUENCE</scope>
    <source>
        <strain evidence="1">FNV1</strain>
    </source>
</reference>
<accession>A0A3G4ZY31</accession>
<organism evidence="1">
    <name type="scientific">Faunusvirus sp</name>
    <dbReference type="NCBI Taxonomy" id="2487766"/>
    <lineage>
        <taxon>Viruses</taxon>
        <taxon>Varidnaviria</taxon>
        <taxon>Bamfordvirae</taxon>
        <taxon>Nucleocytoviricota</taxon>
        <taxon>Megaviricetes</taxon>
        <taxon>Imitervirales</taxon>
        <taxon>Mimiviridae</taxon>
    </lineage>
</organism>
<evidence type="ECO:0000313" key="1">
    <source>
        <dbReference type="EMBL" id="AYV79760.1"/>
    </source>
</evidence>
<dbReference type="EMBL" id="MK072178">
    <property type="protein sequence ID" value="AYV79760.1"/>
    <property type="molecule type" value="Genomic_DNA"/>
</dbReference>
<proteinExistence type="predicted"/>
<sequence>ISHTSFQPYTSFCYIYIYYILHKHSNMTILYNNNVEKLPFYTLKNIDKNVSINYINELISTLYTNMPNLIDATIIWMNKSAYFISSTFDANFVDTVKKSNCRFIFIDLYLATTEKIPDHANVLIYDIHNTTLERFDPYGYSVACLYSGIDEFLKQRFQAIHHDNKVVFLHKFKYLDTNDIAGLIGPQIIDDDMNPYMIREGDPMGFCISWIYLYCETRFMNENVPPKKMLEKLYKKIIASDISFDEYIRNYSEHLNEIKDTFLIESGVPEHMLYYKIPKYDTVKVYGRLTKLIKKTLHI</sequence>
<feature type="non-terminal residue" evidence="1">
    <location>
        <position position="1"/>
    </location>
</feature>
<name>A0A3G4ZY31_9VIRU</name>
<gene>
    <name evidence="1" type="ORF">Faunusvirus47_1</name>
</gene>